<keyword evidence="10 17" id="KW-1133">Transmembrane helix</keyword>
<dbReference type="OrthoDB" id="421226at2759"/>
<proteinExistence type="inferred from homology"/>
<evidence type="ECO:0000256" key="10">
    <source>
        <dbReference type="ARBA" id="ARBA00022989"/>
    </source>
</evidence>
<dbReference type="GO" id="GO:0005216">
    <property type="term" value="F:monoatomic ion channel activity"/>
    <property type="evidence" value="ECO:0007669"/>
    <property type="project" value="InterPro"/>
</dbReference>
<dbReference type="Proteomes" id="UP000029121">
    <property type="component" value="Unassembled WGS sequence"/>
</dbReference>
<dbReference type="AlphaFoldDB" id="R0HQU5"/>
<dbReference type="SUPFAM" id="SSF81324">
    <property type="entry name" value="Voltage-gated potassium channels"/>
    <property type="match status" value="1"/>
</dbReference>
<accession>R0HQU5</accession>
<dbReference type="EMBL" id="KB870808">
    <property type="protein sequence ID" value="EOA26353.1"/>
    <property type="molecule type" value="Genomic_DNA"/>
</dbReference>
<evidence type="ECO:0000256" key="6">
    <source>
        <dbReference type="ARBA" id="ARBA00022566"/>
    </source>
</evidence>
<evidence type="ECO:0000259" key="18">
    <source>
        <dbReference type="PROSITE" id="PS50042"/>
    </source>
</evidence>
<evidence type="ECO:0000256" key="7">
    <source>
        <dbReference type="ARBA" id="ARBA00022692"/>
    </source>
</evidence>
<feature type="transmembrane region" description="Helical" evidence="17">
    <location>
        <begin position="181"/>
        <end position="201"/>
    </location>
</feature>
<dbReference type="GO" id="GO:0005516">
    <property type="term" value="F:calmodulin binding"/>
    <property type="evidence" value="ECO:0007669"/>
    <property type="project" value="UniProtKB-KW"/>
</dbReference>
<dbReference type="PANTHER" id="PTHR45651">
    <property type="entry name" value="CYCLIC NUCLEOTIDE-GATED ION CHANNEL 15-RELATED-RELATED"/>
    <property type="match status" value="1"/>
</dbReference>
<dbReference type="PANTHER" id="PTHR45651:SF35">
    <property type="entry name" value="CYCLIC NUCLEOTIDE-GATED ION CHANNEL 3-RELATED"/>
    <property type="match status" value="1"/>
</dbReference>
<keyword evidence="13 17" id="KW-0472">Membrane</keyword>
<evidence type="ECO:0000313" key="19">
    <source>
        <dbReference type="EMBL" id="EOA26353.1"/>
    </source>
</evidence>
<evidence type="ECO:0000256" key="15">
    <source>
        <dbReference type="ARBA" id="ARBA00023286"/>
    </source>
</evidence>
<protein>
    <recommendedName>
        <fullName evidence="18">Cyclic nucleotide-binding domain-containing protein</fullName>
    </recommendedName>
</protein>
<dbReference type="Gene3D" id="1.10.287.630">
    <property type="entry name" value="Helix hairpin bin"/>
    <property type="match status" value="1"/>
</dbReference>
<dbReference type="GO" id="GO:0030552">
    <property type="term" value="F:cAMP binding"/>
    <property type="evidence" value="ECO:0007669"/>
    <property type="project" value="UniProtKB-KW"/>
</dbReference>
<dbReference type="GO" id="GO:0030553">
    <property type="term" value="F:cGMP binding"/>
    <property type="evidence" value="ECO:0007669"/>
    <property type="project" value="UniProtKB-KW"/>
</dbReference>
<keyword evidence="16" id="KW-0407">Ion channel</keyword>
<evidence type="ECO:0000256" key="17">
    <source>
        <dbReference type="SAM" id="Phobius"/>
    </source>
</evidence>
<keyword evidence="15" id="KW-1071">Ligand-gated ion channel</keyword>
<keyword evidence="12" id="KW-0406">Ion transport</keyword>
<dbReference type="Gene3D" id="2.60.120.10">
    <property type="entry name" value="Jelly Rolls"/>
    <property type="match status" value="1"/>
</dbReference>
<feature type="transmembrane region" description="Helical" evidence="17">
    <location>
        <begin position="92"/>
        <end position="114"/>
    </location>
</feature>
<comment type="subcellular location">
    <subcellularLocation>
        <location evidence="1">Cell membrane</location>
        <topology evidence="1">Multi-pass membrane protein</topology>
    </subcellularLocation>
</comment>
<keyword evidence="11" id="KW-0142">cGMP-binding</keyword>
<keyword evidence="20" id="KW-1185">Reference proteome</keyword>
<dbReference type="FunFam" id="2.60.120.10:FF:000024">
    <property type="entry name" value="Cyclic nucleotide-gated ion channel 1"/>
    <property type="match status" value="1"/>
</dbReference>
<evidence type="ECO:0000256" key="2">
    <source>
        <dbReference type="ARBA" id="ARBA00010486"/>
    </source>
</evidence>
<name>R0HQU5_9BRAS</name>
<feature type="domain" description="Cyclic nucleotide-binding" evidence="18">
    <location>
        <begin position="485"/>
        <end position="613"/>
    </location>
</feature>
<feature type="transmembrane region" description="Helical" evidence="17">
    <location>
        <begin position="381"/>
        <end position="400"/>
    </location>
</feature>
<keyword evidence="5" id="KW-0140">cGMP</keyword>
<evidence type="ECO:0000256" key="14">
    <source>
        <dbReference type="ARBA" id="ARBA00023149"/>
    </source>
</evidence>
<keyword evidence="7 17" id="KW-0812">Transmembrane</keyword>
<evidence type="ECO:0000256" key="4">
    <source>
        <dbReference type="ARBA" id="ARBA00022475"/>
    </source>
</evidence>
<evidence type="ECO:0000256" key="12">
    <source>
        <dbReference type="ARBA" id="ARBA00023065"/>
    </source>
</evidence>
<dbReference type="InterPro" id="IPR005821">
    <property type="entry name" value="Ion_trans_dom"/>
</dbReference>
<dbReference type="eggNOG" id="KOG0498">
    <property type="taxonomic scope" value="Eukaryota"/>
</dbReference>
<evidence type="ECO:0000313" key="20">
    <source>
        <dbReference type="Proteomes" id="UP000029121"/>
    </source>
</evidence>
<dbReference type="CDD" id="cd00038">
    <property type="entry name" value="CAP_ED"/>
    <property type="match status" value="1"/>
</dbReference>
<evidence type="ECO:0000256" key="9">
    <source>
        <dbReference type="ARBA" id="ARBA00022860"/>
    </source>
</evidence>
<comment type="similarity">
    <text evidence="2">Belongs to the cyclic nucleotide-gated cation channel (TC 1.A.1.5) family.</text>
</comment>
<keyword evidence="3" id="KW-0813">Transport</keyword>
<feature type="transmembrane region" description="Helical" evidence="17">
    <location>
        <begin position="249"/>
        <end position="274"/>
    </location>
</feature>
<dbReference type="SMART" id="SM00100">
    <property type="entry name" value="cNMP"/>
    <property type="match status" value="1"/>
</dbReference>
<evidence type="ECO:0000256" key="5">
    <source>
        <dbReference type="ARBA" id="ARBA00022535"/>
    </source>
</evidence>
<keyword evidence="8" id="KW-0547">Nucleotide-binding</keyword>
<dbReference type="FunFam" id="1.10.287.630:FF:000003">
    <property type="entry name" value="Cyclic nucleotide-gated ion channel 1"/>
    <property type="match status" value="1"/>
</dbReference>
<organism evidence="19 20">
    <name type="scientific">Capsella rubella</name>
    <dbReference type="NCBI Taxonomy" id="81985"/>
    <lineage>
        <taxon>Eukaryota</taxon>
        <taxon>Viridiplantae</taxon>
        <taxon>Streptophyta</taxon>
        <taxon>Embryophyta</taxon>
        <taxon>Tracheophyta</taxon>
        <taxon>Spermatophyta</taxon>
        <taxon>Magnoliopsida</taxon>
        <taxon>eudicotyledons</taxon>
        <taxon>Gunneridae</taxon>
        <taxon>Pentapetalae</taxon>
        <taxon>rosids</taxon>
        <taxon>malvids</taxon>
        <taxon>Brassicales</taxon>
        <taxon>Brassicaceae</taxon>
        <taxon>Camelineae</taxon>
        <taxon>Capsella</taxon>
    </lineage>
</organism>
<keyword evidence="6" id="KW-0116">cAMP-binding</keyword>
<evidence type="ECO:0000256" key="16">
    <source>
        <dbReference type="ARBA" id="ARBA00023303"/>
    </source>
</evidence>
<keyword evidence="14" id="KW-0114">cAMP</keyword>
<evidence type="ECO:0000256" key="8">
    <source>
        <dbReference type="ARBA" id="ARBA00022741"/>
    </source>
</evidence>
<keyword evidence="9" id="KW-0112">Calmodulin-binding</keyword>
<dbReference type="Pfam" id="PF00520">
    <property type="entry name" value="Ion_trans"/>
    <property type="match status" value="1"/>
</dbReference>
<dbReference type="InterPro" id="IPR014710">
    <property type="entry name" value="RmlC-like_jellyroll"/>
</dbReference>
<evidence type="ECO:0000256" key="3">
    <source>
        <dbReference type="ARBA" id="ARBA00022448"/>
    </source>
</evidence>
<evidence type="ECO:0000256" key="11">
    <source>
        <dbReference type="ARBA" id="ARBA00022992"/>
    </source>
</evidence>
<sequence length="716" mass="82836">MIEMMNPRRNKFVRLKKNDAYSTDNTSTRPSVTSVMRTVRRSFEKGSEKIRNFKQPLSFRLRPRKNNKENKKKILIRVMNPNDSYLQNWNKIFLLLSVVALAFDPLFFYIPVVNPDKFCLSLDDKLQTIACVFRTFIDAFYVVHMLFQFHTGFITPASRGFGRGELNVNSKDIALRYLRSYFLIDLLSILPIPQIVVLAIVPKVARPSSLVAKEMLKWVIFCQYIPRIARIYPLSKEVTRTSGLVTETAWAGAALNLFLYMLASHVFGSFWYLISIERKDRCWREACKEKEREGCIHALLYCKPTGENNHLFLNGSCNVIDPEEIKDPTIFNFGIFADALQSRIVETRDFPKKFSYCFWWGLRNLSALGQNLKTSTFEGEIIFAIIICVSGLVLFALLIGNMQKYLQSTTVRVEEMRVKRRDAEQWMSHRMLPDDLKDRIRKYEQYKWQETKGVEEEALLSSLPKDLRKDIKRHLCLKLLKKVSWFQAMDDRLLDALCDRLKTVLYTENSYIVREGEPVEDMLFIMRGNLISATTYGGRTGFFNSVTLVAGDFCGDLLTWALDPLSSHLPISSRTVQAKTEVEGFVLSADDLKFVATQYRRLHSKQIRQMFRYYSVQWQTWAACFIQAAWKRHCRRKLSKALREEEGKLHNTLQNDADSGCGNKLNLGAAIYASRFASHALRNLRANAAARNSRFPHMLSLLPQKPADPEFPMDES</sequence>
<dbReference type="Gene3D" id="1.10.287.70">
    <property type="match status" value="1"/>
</dbReference>
<reference evidence="20" key="1">
    <citation type="journal article" date="2013" name="Nat. Genet.">
        <title>The Capsella rubella genome and the genomic consequences of rapid mating system evolution.</title>
        <authorList>
            <person name="Slotte T."/>
            <person name="Hazzouri K.M."/>
            <person name="Agren J.A."/>
            <person name="Koenig D."/>
            <person name="Maumus F."/>
            <person name="Guo Y.L."/>
            <person name="Steige K."/>
            <person name="Platts A.E."/>
            <person name="Escobar J.S."/>
            <person name="Newman L.K."/>
            <person name="Wang W."/>
            <person name="Mandakova T."/>
            <person name="Vello E."/>
            <person name="Smith L.M."/>
            <person name="Henz S.R."/>
            <person name="Steffen J."/>
            <person name="Takuno S."/>
            <person name="Brandvain Y."/>
            <person name="Coop G."/>
            <person name="Andolfatto P."/>
            <person name="Hu T.T."/>
            <person name="Blanchette M."/>
            <person name="Clark R.M."/>
            <person name="Quesneville H."/>
            <person name="Nordborg M."/>
            <person name="Gaut B.S."/>
            <person name="Lysak M.A."/>
            <person name="Jenkins J."/>
            <person name="Grimwood J."/>
            <person name="Chapman J."/>
            <person name="Prochnik S."/>
            <person name="Shu S."/>
            <person name="Rokhsar D."/>
            <person name="Schmutz J."/>
            <person name="Weigel D."/>
            <person name="Wright S.I."/>
        </authorList>
    </citation>
    <scope>NUCLEOTIDE SEQUENCE [LARGE SCALE GENOMIC DNA]</scope>
    <source>
        <strain evidence="20">cv. Monte Gargano</strain>
    </source>
</reference>
<gene>
    <name evidence="19" type="ORF">CARUB_v10022736mg</name>
</gene>
<evidence type="ECO:0000256" key="1">
    <source>
        <dbReference type="ARBA" id="ARBA00004651"/>
    </source>
</evidence>
<dbReference type="InterPro" id="IPR000595">
    <property type="entry name" value="cNMP-bd_dom"/>
</dbReference>
<evidence type="ECO:0000256" key="13">
    <source>
        <dbReference type="ARBA" id="ARBA00023136"/>
    </source>
</evidence>
<dbReference type="STRING" id="81985.R0HQU5"/>
<dbReference type="GO" id="GO:0005886">
    <property type="term" value="C:plasma membrane"/>
    <property type="evidence" value="ECO:0007669"/>
    <property type="project" value="UniProtKB-SubCell"/>
</dbReference>
<dbReference type="PROSITE" id="PS50042">
    <property type="entry name" value="CNMP_BINDING_3"/>
    <property type="match status" value="1"/>
</dbReference>
<dbReference type="SUPFAM" id="SSF51206">
    <property type="entry name" value="cAMP-binding domain-like"/>
    <property type="match status" value="1"/>
</dbReference>
<keyword evidence="4" id="KW-1003">Cell membrane</keyword>
<dbReference type="KEGG" id="crb:17889291"/>
<dbReference type="InterPro" id="IPR018490">
    <property type="entry name" value="cNMP-bd_dom_sf"/>
</dbReference>